<dbReference type="InterPro" id="IPR011738">
    <property type="entry name" value="Phage_CHP"/>
</dbReference>
<dbReference type="EMBL" id="BMGZ01000004">
    <property type="protein sequence ID" value="GGI01509.1"/>
    <property type="molecule type" value="Genomic_DNA"/>
</dbReference>
<name>A0A8J3ES59_9PROT</name>
<evidence type="ECO:0000313" key="4">
    <source>
        <dbReference type="Proteomes" id="UP000818603"/>
    </source>
</evidence>
<dbReference type="NCBIfam" id="TIGR02215">
    <property type="entry name" value="phage_chp_gp8"/>
    <property type="match status" value="1"/>
</dbReference>
<dbReference type="RefSeq" id="WP_155142778.1">
    <property type="nucleotide sequence ID" value="NZ_BMGZ01000004.1"/>
</dbReference>
<evidence type="ECO:0000313" key="3">
    <source>
        <dbReference type="Proteomes" id="UP000621856"/>
    </source>
</evidence>
<evidence type="ECO:0008006" key="5">
    <source>
        <dbReference type="Google" id="ProtNLM"/>
    </source>
</evidence>
<dbReference type="AlphaFoldDB" id="A0A8J3ES59"/>
<keyword evidence="4" id="KW-1185">Reference proteome</keyword>
<reference evidence="2 4" key="2">
    <citation type="submission" date="2020-02" db="EMBL/GenBank/DDBJ databases">
        <title>Genome sequence of Parvularcula flava strain NH6-79.</title>
        <authorList>
            <person name="Abdul Karim M.H."/>
            <person name="Lam M.Q."/>
            <person name="Chen S.J."/>
            <person name="Yahya A."/>
            <person name="Shahir S."/>
            <person name="Shamsir M.S."/>
            <person name="Chong C.S."/>
        </authorList>
    </citation>
    <scope>NUCLEOTIDE SEQUENCE [LARGE SCALE GENOMIC DNA]</scope>
    <source>
        <strain evidence="2 4">NH6-79</strain>
    </source>
</reference>
<dbReference type="EMBL" id="VCJR02000006">
    <property type="protein sequence ID" value="NHK29580.1"/>
    <property type="molecule type" value="Genomic_DNA"/>
</dbReference>
<comment type="caution">
    <text evidence="1">The sequence shown here is derived from an EMBL/GenBank/DDBJ whole genome shotgun (WGS) entry which is preliminary data.</text>
</comment>
<reference evidence="1" key="1">
    <citation type="journal article" date="2014" name="Int. J. Syst. Evol. Microbiol.">
        <title>Complete genome sequence of Corynebacterium casei LMG S-19264T (=DSM 44701T), isolated from a smear-ripened cheese.</title>
        <authorList>
            <consortium name="US DOE Joint Genome Institute (JGI-PGF)"/>
            <person name="Walter F."/>
            <person name="Albersmeier A."/>
            <person name="Kalinowski J."/>
            <person name="Ruckert C."/>
        </authorList>
    </citation>
    <scope>NUCLEOTIDE SEQUENCE</scope>
    <source>
        <strain evidence="1">CGMCC 1.14984</strain>
    </source>
</reference>
<evidence type="ECO:0000313" key="2">
    <source>
        <dbReference type="EMBL" id="NHK29580.1"/>
    </source>
</evidence>
<dbReference type="CDD" id="cd08054">
    <property type="entry name" value="gp6"/>
    <property type="match status" value="1"/>
</dbReference>
<protein>
    <recommendedName>
        <fullName evidence="5">Phage gp6-like head-tail connector protein</fullName>
    </recommendedName>
</protein>
<sequence>MSLTLITAPAGEPLTLAEIKFFLRVAHDTDDNLIADLAEAARGQVEAVTGLALITQGWRLTLDSWPEEPIALLRPPVQAITAISVQGIDGVWTELDQGDYALIPGYPARVLLKAPPPTPGIAAGGIRIDFTAGFGDADAVPGTLKQAVRLLAAHYHEHRTPASERRVTTMPNSAGALLAPLREVRL</sequence>
<dbReference type="Gene3D" id="1.10.3230.30">
    <property type="entry name" value="Phage gp6-like head-tail connector protein"/>
    <property type="match status" value="1"/>
</dbReference>
<evidence type="ECO:0000313" key="1">
    <source>
        <dbReference type="EMBL" id="GGI01509.1"/>
    </source>
</evidence>
<dbReference type="Proteomes" id="UP000621856">
    <property type="component" value="Unassembled WGS sequence"/>
</dbReference>
<dbReference type="Proteomes" id="UP000818603">
    <property type="component" value="Unassembled WGS sequence"/>
</dbReference>
<accession>A0A8J3ES59</accession>
<gene>
    <name evidence="2" type="ORF">FF098_016860</name>
    <name evidence="1" type="ORF">GCM10011355_32320</name>
</gene>
<reference evidence="1" key="3">
    <citation type="submission" date="2020-09" db="EMBL/GenBank/DDBJ databases">
        <authorList>
            <person name="Sun Q."/>
            <person name="Zhou Y."/>
        </authorList>
    </citation>
    <scope>NUCLEOTIDE SEQUENCE</scope>
    <source>
        <strain evidence="1">CGMCC 1.14984</strain>
    </source>
</reference>
<organism evidence="1 3">
    <name type="scientific">Aquisalinus luteolus</name>
    <dbReference type="NCBI Taxonomy" id="1566827"/>
    <lineage>
        <taxon>Bacteria</taxon>
        <taxon>Pseudomonadati</taxon>
        <taxon>Pseudomonadota</taxon>
        <taxon>Alphaproteobacteria</taxon>
        <taxon>Parvularculales</taxon>
        <taxon>Parvularculaceae</taxon>
        <taxon>Aquisalinus</taxon>
    </lineage>
</organism>
<proteinExistence type="predicted"/>